<dbReference type="GO" id="GO:0019432">
    <property type="term" value="P:triglyceride biosynthetic process"/>
    <property type="evidence" value="ECO:0007669"/>
    <property type="project" value="TreeGrafter"/>
</dbReference>
<dbReference type="PANTHER" id="PTHR31650:SF23">
    <property type="entry name" value="GH11223P"/>
    <property type="match status" value="1"/>
</dbReference>
<dbReference type="AlphaFoldDB" id="A0A9P0F974"/>
<organism evidence="3 4">
    <name type="scientific">Bemisia tabaci</name>
    <name type="common">Sweetpotato whitefly</name>
    <name type="synonym">Aleurodes tabaci</name>
    <dbReference type="NCBI Taxonomy" id="7038"/>
    <lineage>
        <taxon>Eukaryota</taxon>
        <taxon>Metazoa</taxon>
        <taxon>Ecdysozoa</taxon>
        <taxon>Arthropoda</taxon>
        <taxon>Hexapoda</taxon>
        <taxon>Insecta</taxon>
        <taxon>Pterygota</taxon>
        <taxon>Neoptera</taxon>
        <taxon>Paraneoptera</taxon>
        <taxon>Hemiptera</taxon>
        <taxon>Sternorrhyncha</taxon>
        <taxon>Aleyrodoidea</taxon>
        <taxon>Aleyrodidae</taxon>
        <taxon>Aleyrodinae</taxon>
        <taxon>Bemisia</taxon>
    </lineage>
</organism>
<keyword evidence="1" id="KW-0812">Transmembrane</keyword>
<evidence type="ECO:0000313" key="4">
    <source>
        <dbReference type="Proteomes" id="UP001152759"/>
    </source>
</evidence>
<feature type="domain" description="O-acyltransferase WSD1 C-terminal" evidence="2">
    <location>
        <begin position="534"/>
        <end position="677"/>
    </location>
</feature>
<protein>
    <recommendedName>
        <fullName evidence="2">O-acyltransferase WSD1 C-terminal domain-containing protein</fullName>
    </recommendedName>
</protein>
<dbReference type="Pfam" id="PF06974">
    <property type="entry name" value="WS_DGAT_C"/>
    <property type="match status" value="1"/>
</dbReference>
<keyword evidence="1" id="KW-0472">Membrane</keyword>
<dbReference type="Proteomes" id="UP001152759">
    <property type="component" value="Chromosome 8"/>
</dbReference>
<keyword evidence="4" id="KW-1185">Reference proteome</keyword>
<dbReference type="InterPro" id="IPR045034">
    <property type="entry name" value="O-acyltransferase_WSD1-like"/>
</dbReference>
<name>A0A9P0F974_BEMTA</name>
<dbReference type="PANTHER" id="PTHR31650">
    <property type="entry name" value="O-ACYLTRANSFERASE (WSD1-LIKE) FAMILY PROTEIN"/>
    <property type="match status" value="1"/>
</dbReference>
<dbReference type="EMBL" id="OU963869">
    <property type="protein sequence ID" value="CAH0394677.1"/>
    <property type="molecule type" value="Genomic_DNA"/>
</dbReference>
<keyword evidence="1" id="KW-1133">Transmembrane helix</keyword>
<feature type="transmembrane region" description="Helical" evidence="1">
    <location>
        <begin position="30"/>
        <end position="53"/>
    </location>
</feature>
<reference evidence="3" key="1">
    <citation type="submission" date="2021-12" db="EMBL/GenBank/DDBJ databases">
        <authorList>
            <person name="King R."/>
        </authorList>
    </citation>
    <scope>NUCLEOTIDE SEQUENCE</scope>
</reference>
<evidence type="ECO:0000256" key="1">
    <source>
        <dbReference type="SAM" id="Phobius"/>
    </source>
</evidence>
<dbReference type="GO" id="GO:0005886">
    <property type="term" value="C:plasma membrane"/>
    <property type="evidence" value="ECO:0007669"/>
    <property type="project" value="TreeGrafter"/>
</dbReference>
<dbReference type="GO" id="GO:0008374">
    <property type="term" value="F:O-acyltransferase activity"/>
    <property type="evidence" value="ECO:0007669"/>
    <property type="project" value="InterPro"/>
</dbReference>
<dbReference type="InterPro" id="IPR009721">
    <property type="entry name" value="O-acyltransferase_WSD1_C"/>
</dbReference>
<sequence>MEDLVTGKFPLDHEFILEAAEEKEALLSPVYTFFAFVFTCCSLPFVFSVYFGVNFCRRLWLKHLQRKFPDLEFVKRTSLRTAMDTIRNQGIVTVLLQVKGSCNVALFRQKIQEEILNKRHPNGRLCFPHLTCKLTSRYGRYAWKTTVDFNIENHILVANTTQYKGRSVSEDNIQEFVSDIVSKYLPTDIPPWQITIIPVTSSDEERSYILIRIHHILLSEDNIKLGHLLMLQRTREDEDTEQDWPLLRPDDERDLESIQAVLESATVKPAATVRLYERFCESLTNAWNELVYQYDPLENPCVLKAPTLFNYAILCLISGVYVIKDYCNSGKHAVEAPSIRAIARKELKRRKVNFRLLQKCVYNTINPFNVFLRSISITWYINTSLLIRCPLFFLSLLRDLNGYLQLGGLVLRSLREMAQVLGVVYKIPRVLMDEMMFSILNEHLNQLQTVSLCGRKVVNWSEPVNVSVLKQVQHDTGALPCEILAYALTASVQTYFEKNGYPLPKKVHTTVRFISQEDILKTNKRLSNGILCFDLPLHIPKDDPLYSLNITQYALHNTLIKQSSIYLASSLRLDLNLLTYVLPSVAVRFLLYLLTRHYSVTITQVEGNFNETKRKKLLWGQEIENIIYWRPPQANISLSLTLMCYGEEVRLGTMADAELMPHHLVILKEFPQKINQLASAAALLRQHYSSSLSSLDMSTASDSSLHLDFSE</sequence>
<gene>
    <name evidence="3" type="ORF">BEMITA_LOCUS12947</name>
</gene>
<evidence type="ECO:0000313" key="3">
    <source>
        <dbReference type="EMBL" id="CAH0394677.1"/>
    </source>
</evidence>
<proteinExistence type="predicted"/>
<evidence type="ECO:0000259" key="2">
    <source>
        <dbReference type="Pfam" id="PF06974"/>
    </source>
</evidence>
<accession>A0A9P0F974</accession>